<evidence type="ECO:0000256" key="12">
    <source>
        <dbReference type="RuleBase" id="RU003862"/>
    </source>
</evidence>
<accession>A0AA49GP76</accession>
<dbReference type="GO" id="GO:0009086">
    <property type="term" value="P:methionine biosynthetic process"/>
    <property type="evidence" value="ECO:0007669"/>
    <property type="project" value="UniProtKB-KW"/>
</dbReference>
<evidence type="ECO:0000256" key="9">
    <source>
        <dbReference type="ARBA" id="ARBA00023167"/>
    </source>
</evidence>
<proteinExistence type="inferred from homology"/>
<dbReference type="InterPro" id="IPR003171">
    <property type="entry name" value="Mehydrof_redctse-like"/>
</dbReference>
<gene>
    <name evidence="13" type="primary">metF</name>
    <name evidence="13" type="ORF">K4G66_06945</name>
</gene>
<comment type="pathway">
    <text evidence="2 12">One-carbon metabolism; tetrahydrofolate interconversion.</text>
</comment>
<dbReference type="InterPro" id="IPR029041">
    <property type="entry name" value="FAD-linked_oxidoreductase-like"/>
</dbReference>
<dbReference type="PANTHER" id="PTHR45754:SF3">
    <property type="entry name" value="METHYLENETETRAHYDROFOLATE REDUCTASE (NADPH)"/>
    <property type="match status" value="1"/>
</dbReference>
<dbReference type="Pfam" id="PF02219">
    <property type="entry name" value="MTHFR"/>
    <property type="match status" value="1"/>
</dbReference>
<evidence type="ECO:0000256" key="3">
    <source>
        <dbReference type="ARBA" id="ARBA00006743"/>
    </source>
</evidence>
<evidence type="ECO:0000256" key="5">
    <source>
        <dbReference type="ARBA" id="ARBA00022630"/>
    </source>
</evidence>
<organism evidence="13">
    <name type="scientific">Roseihalotalea indica</name>
    <dbReference type="NCBI Taxonomy" id="2867963"/>
    <lineage>
        <taxon>Bacteria</taxon>
        <taxon>Pseudomonadati</taxon>
        <taxon>Bacteroidota</taxon>
        <taxon>Cytophagia</taxon>
        <taxon>Cytophagales</taxon>
        <taxon>Catalimonadaceae</taxon>
        <taxon>Roseihalotalea</taxon>
    </lineage>
</organism>
<evidence type="ECO:0000256" key="4">
    <source>
        <dbReference type="ARBA" id="ARBA00022605"/>
    </source>
</evidence>
<keyword evidence="5 12" id="KW-0285">Flavoprotein</keyword>
<evidence type="ECO:0000256" key="11">
    <source>
        <dbReference type="ARBA" id="ARBA00048628"/>
    </source>
</evidence>
<dbReference type="GO" id="GO:0005829">
    <property type="term" value="C:cytosol"/>
    <property type="evidence" value="ECO:0007669"/>
    <property type="project" value="InterPro"/>
</dbReference>
<comment type="catalytic activity">
    <reaction evidence="11">
        <text>(6S)-5-methyl-5,6,7,8-tetrahydrofolate + NAD(+) = (6R)-5,10-methylene-5,6,7,8-tetrahydrofolate + NADH + H(+)</text>
        <dbReference type="Rhea" id="RHEA:19821"/>
        <dbReference type="ChEBI" id="CHEBI:15378"/>
        <dbReference type="ChEBI" id="CHEBI:15636"/>
        <dbReference type="ChEBI" id="CHEBI:18608"/>
        <dbReference type="ChEBI" id="CHEBI:57540"/>
        <dbReference type="ChEBI" id="CHEBI:57945"/>
        <dbReference type="EC" id="1.5.1.54"/>
    </reaction>
    <physiologicalReaction direction="right-to-left" evidence="11">
        <dbReference type="Rhea" id="RHEA:19823"/>
    </physiologicalReaction>
</comment>
<sequence>MKVIDHIAQAQDTLFTIEILPPRKGEDINTLFKHIDSLMEFKPAFIDVTYHREEYVYKEAGEGMLKKYVTRKRPGTVGICAAIQNRYNVDTVPHVICGGFSKEDTENMLIDLDFLGIHNVLVLRGDPVKSDPGFVPHPEGHCYANQLIGQIADMNQGKYLYEETSDTHTNFCIGAAGYPEKHFESPNPDTDMFYLKQKVDAGAEFIVTQMFFDNQKYFKFVEQCRANGITVPIIPGLKPLATVNHLTALPKYFFLDIPEALSKEVAKCKDNKDAREIGIEWCIQQCKELKAAGVPGLHFYTMSKSELVRRVAEQVY</sequence>
<keyword evidence="9" id="KW-0486">Methionine biosynthesis</keyword>
<evidence type="ECO:0000256" key="7">
    <source>
        <dbReference type="ARBA" id="ARBA00023002"/>
    </source>
</evidence>
<dbReference type="SUPFAM" id="SSF51730">
    <property type="entry name" value="FAD-linked oxidoreductase"/>
    <property type="match status" value="1"/>
</dbReference>
<evidence type="ECO:0000256" key="8">
    <source>
        <dbReference type="ARBA" id="ARBA00023027"/>
    </source>
</evidence>
<keyword evidence="6 12" id="KW-0274">FAD</keyword>
<comment type="pathway">
    <text evidence="10">Amino-acid biosynthesis; L-methionine biosynthesis via de novo pathway.</text>
</comment>
<comment type="similarity">
    <text evidence="3 12">Belongs to the methylenetetrahydrofolate reductase family.</text>
</comment>
<comment type="cofactor">
    <cofactor evidence="1 12">
        <name>FAD</name>
        <dbReference type="ChEBI" id="CHEBI:57692"/>
    </cofactor>
</comment>
<dbReference type="InterPro" id="IPR004620">
    <property type="entry name" value="MTHF_reductase_bac"/>
</dbReference>
<dbReference type="NCBIfam" id="TIGR00676">
    <property type="entry name" value="fadh2"/>
    <property type="match status" value="1"/>
</dbReference>
<reference evidence="13" key="1">
    <citation type="journal article" date="2023" name="Comput. Struct. Biotechnol. J.">
        <title>Discovery of a novel marine Bacteroidetes with a rich repertoire of carbohydrate-active enzymes.</title>
        <authorList>
            <person name="Chen B."/>
            <person name="Liu G."/>
            <person name="Chen Q."/>
            <person name="Wang H."/>
            <person name="Liu L."/>
            <person name="Tang K."/>
        </authorList>
    </citation>
    <scope>NUCLEOTIDE SEQUENCE</scope>
    <source>
        <strain evidence="13">TK19036</strain>
    </source>
</reference>
<dbReference type="Gene3D" id="3.20.20.220">
    <property type="match status" value="1"/>
</dbReference>
<dbReference type="AlphaFoldDB" id="A0AA49GP76"/>
<evidence type="ECO:0000256" key="6">
    <source>
        <dbReference type="ARBA" id="ARBA00022827"/>
    </source>
</evidence>
<dbReference type="GO" id="GO:0106312">
    <property type="term" value="F:methylenetetrahydrofolate reductase (NADH) activity"/>
    <property type="evidence" value="ECO:0007669"/>
    <property type="project" value="UniProtKB-EC"/>
</dbReference>
<evidence type="ECO:0000313" key="13">
    <source>
        <dbReference type="EMBL" id="WKN38437.1"/>
    </source>
</evidence>
<dbReference type="PANTHER" id="PTHR45754">
    <property type="entry name" value="METHYLENETETRAHYDROFOLATE REDUCTASE"/>
    <property type="match status" value="1"/>
</dbReference>
<reference evidence="13" key="2">
    <citation type="journal article" date="2024" name="Antonie Van Leeuwenhoek">
        <title>Roseihalotalea indica gen. nov., sp. nov., a halophilic Bacteroidetes from mesopelagic Southwest Indian Ocean with higher carbohydrate metabolic potential.</title>
        <authorList>
            <person name="Chen B."/>
            <person name="Zhang M."/>
            <person name="Lin D."/>
            <person name="Ye J."/>
            <person name="Tang K."/>
        </authorList>
    </citation>
    <scope>NUCLEOTIDE SEQUENCE</scope>
    <source>
        <strain evidence="13">TK19036</strain>
    </source>
</reference>
<evidence type="ECO:0000256" key="2">
    <source>
        <dbReference type="ARBA" id="ARBA00004777"/>
    </source>
</evidence>
<dbReference type="EC" id="1.5.1.54" evidence="12"/>
<dbReference type="FunFam" id="3.20.20.220:FF:000015">
    <property type="entry name" value="Methylenetetrahydrofolate reductase"/>
    <property type="match status" value="1"/>
</dbReference>
<keyword evidence="4" id="KW-0028">Amino-acid biosynthesis</keyword>
<protein>
    <recommendedName>
        <fullName evidence="12">Methylenetetrahydrofolate reductase</fullName>
        <ecNumber evidence="12">1.5.1.54</ecNumber>
    </recommendedName>
</protein>
<keyword evidence="7 12" id="KW-0560">Oxidoreductase</keyword>
<name>A0AA49GP76_9BACT</name>
<dbReference type="GO" id="GO:0035999">
    <property type="term" value="P:tetrahydrofolate interconversion"/>
    <property type="evidence" value="ECO:0007669"/>
    <property type="project" value="TreeGrafter"/>
</dbReference>
<dbReference type="CDD" id="cd00537">
    <property type="entry name" value="MTHFR"/>
    <property type="match status" value="1"/>
</dbReference>
<evidence type="ECO:0000256" key="1">
    <source>
        <dbReference type="ARBA" id="ARBA00001974"/>
    </source>
</evidence>
<dbReference type="GO" id="GO:0071949">
    <property type="term" value="F:FAD binding"/>
    <property type="evidence" value="ECO:0007669"/>
    <property type="project" value="TreeGrafter"/>
</dbReference>
<dbReference type="EMBL" id="CP120682">
    <property type="protein sequence ID" value="WKN38437.1"/>
    <property type="molecule type" value="Genomic_DNA"/>
</dbReference>
<keyword evidence="8" id="KW-0520">NAD</keyword>
<evidence type="ECO:0000256" key="10">
    <source>
        <dbReference type="ARBA" id="ARBA00034478"/>
    </source>
</evidence>